<accession>A0AAN9M7K7</accession>
<evidence type="ECO:0000313" key="1">
    <source>
        <dbReference type="EMBL" id="KAK7349321.1"/>
    </source>
</evidence>
<protein>
    <submittedName>
        <fullName evidence="1">Uncharacterized protein</fullName>
    </submittedName>
</protein>
<gene>
    <name evidence="1" type="ORF">VNO77_06598</name>
</gene>
<reference evidence="1 2" key="1">
    <citation type="submission" date="2024-01" db="EMBL/GenBank/DDBJ databases">
        <title>The genomes of 5 underutilized Papilionoideae crops provide insights into root nodulation and disease resistanc.</title>
        <authorList>
            <person name="Jiang F."/>
        </authorList>
    </citation>
    <scope>NUCLEOTIDE SEQUENCE [LARGE SCALE GENOMIC DNA]</scope>
    <source>
        <strain evidence="1">LVBAO_FW01</strain>
        <tissue evidence="1">Leaves</tissue>
    </source>
</reference>
<proteinExistence type="predicted"/>
<dbReference type="EMBL" id="JAYMYQ010000002">
    <property type="protein sequence ID" value="KAK7349321.1"/>
    <property type="molecule type" value="Genomic_DNA"/>
</dbReference>
<comment type="caution">
    <text evidence="1">The sequence shown here is derived from an EMBL/GenBank/DDBJ whole genome shotgun (WGS) entry which is preliminary data.</text>
</comment>
<keyword evidence="2" id="KW-1185">Reference proteome</keyword>
<dbReference type="Proteomes" id="UP001367508">
    <property type="component" value="Unassembled WGS sequence"/>
</dbReference>
<evidence type="ECO:0000313" key="2">
    <source>
        <dbReference type="Proteomes" id="UP001367508"/>
    </source>
</evidence>
<organism evidence="1 2">
    <name type="scientific">Canavalia gladiata</name>
    <name type="common">Sword bean</name>
    <name type="synonym">Dolichos gladiatus</name>
    <dbReference type="NCBI Taxonomy" id="3824"/>
    <lineage>
        <taxon>Eukaryota</taxon>
        <taxon>Viridiplantae</taxon>
        <taxon>Streptophyta</taxon>
        <taxon>Embryophyta</taxon>
        <taxon>Tracheophyta</taxon>
        <taxon>Spermatophyta</taxon>
        <taxon>Magnoliopsida</taxon>
        <taxon>eudicotyledons</taxon>
        <taxon>Gunneridae</taxon>
        <taxon>Pentapetalae</taxon>
        <taxon>rosids</taxon>
        <taxon>fabids</taxon>
        <taxon>Fabales</taxon>
        <taxon>Fabaceae</taxon>
        <taxon>Papilionoideae</taxon>
        <taxon>50 kb inversion clade</taxon>
        <taxon>NPAAA clade</taxon>
        <taxon>indigoferoid/millettioid clade</taxon>
        <taxon>Phaseoleae</taxon>
        <taxon>Canavalia</taxon>
    </lineage>
</organism>
<dbReference type="AlphaFoldDB" id="A0AAN9M7K7"/>
<sequence length="190" mass="21606">MRMFAGGRDGFNFVFTQLMLPQLSSHPKRSIKVNVIASDVSVNRKGDTKDMRKICPYEITPERSKLDDAFLDEIKEKGWFQFCPYGSYLLMTKPMYIDDASASKRKENRSQSTSDVVFSFWFKTTWHLAKILIPFSFRSSLLPRFIDRLGSAGPSSQPLAAAAPATLSSPFRFSYRFAFGRDLSDLCVLV</sequence>
<name>A0AAN9M7K7_CANGL</name>